<dbReference type="EMBL" id="ML995480">
    <property type="protein sequence ID" value="KAF2144324.1"/>
    <property type="molecule type" value="Genomic_DNA"/>
</dbReference>
<evidence type="ECO:0000256" key="1">
    <source>
        <dbReference type="SAM" id="Phobius"/>
    </source>
</evidence>
<dbReference type="GO" id="GO:0016791">
    <property type="term" value="F:phosphatase activity"/>
    <property type="evidence" value="ECO:0007669"/>
    <property type="project" value="TreeGrafter"/>
</dbReference>
<dbReference type="GO" id="GO:0006798">
    <property type="term" value="P:polyphosphate catabolic process"/>
    <property type="evidence" value="ECO:0007669"/>
    <property type="project" value="TreeGrafter"/>
</dbReference>
<protein>
    <recommendedName>
        <fullName evidence="2">Calcineurin-like phosphoesterase domain-containing protein</fullName>
    </recommendedName>
</protein>
<dbReference type="Gene3D" id="3.60.21.10">
    <property type="match status" value="1"/>
</dbReference>
<dbReference type="GO" id="GO:0000298">
    <property type="term" value="F:endopolyphosphatase activity"/>
    <property type="evidence" value="ECO:0007669"/>
    <property type="project" value="TreeGrafter"/>
</dbReference>
<organism evidence="3 4">
    <name type="scientific">Aplosporella prunicola CBS 121167</name>
    <dbReference type="NCBI Taxonomy" id="1176127"/>
    <lineage>
        <taxon>Eukaryota</taxon>
        <taxon>Fungi</taxon>
        <taxon>Dikarya</taxon>
        <taxon>Ascomycota</taxon>
        <taxon>Pezizomycotina</taxon>
        <taxon>Dothideomycetes</taxon>
        <taxon>Dothideomycetes incertae sedis</taxon>
        <taxon>Botryosphaeriales</taxon>
        <taxon>Aplosporellaceae</taxon>
        <taxon>Aplosporella</taxon>
    </lineage>
</organism>
<dbReference type="RefSeq" id="XP_033400036.1">
    <property type="nucleotide sequence ID" value="XM_033535909.1"/>
</dbReference>
<dbReference type="SUPFAM" id="SSF56300">
    <property type="entry name" value="Metallo-dependent phosphatases"/>
    <property type="match status" value="1"/>
</dbReference>
<dbReference type="AlphaFoldDB" id="A0A6A6BM16"/>
<name>A0A6A6BM16_9PEZI</name>
<keyword evidence="1" id="KW-0472">Membrane</keyword>
<evidence type="ECO:0000313" key="4">
    <source>
        <dbReference type="Proteomes" id="UP000799438"/>
    </source>
</evidence>
<dbReference type="CDD" id="cd00144">
    <property type="entry name" value="MPP_PPP_family"/>
    <property type="match status" value="1"/>
</dbReference>
<keyword evidence="4" id="KW-1185">Reference proteome</keyword>
<feature type="non-terminal residue" evidence="3">
    <location>
        <position position="312"/>
    </location>
</feature>
<evidence type="ECO:0000259" key="2">
    <source>
        <dbReference type="Pfam" id="PF00149"/>
    </source>
</evidence>
<dbReference type="InterPro" id="IPR050126">
    <property type="entry name" value="Ap4A_hydrolase"/>
</dbReference>
<dbReference type="Proteomes" id="UP000799438">
    <property type="component" value="Unassembled WGS sequence"/>
</dbReference>
<feature type="domain" description="Calcineurin-like phosphoesterase" evidence="2">
    <location>
        <begin position="82"/>
        <end position="284"/>
    </location>
</feature>
<accession>A0A6A6BM16</accession>
<reference evidence="3" key="1">
    <citation type="journal article" date="2020" name="Stud. Mycol.">
        <title>101 Dothideomycetes genomes: a test case for predicting lifestyles and emergence of pathogens.</title>
        <authorList>
            <person name="Haridas S."/>
            <person name="Albert R."/>
            <person name="Binder M."/>
            <person name="Bloem J."/>
            <person name="Labutti K."/>
            <person name="Salamov A."/>
            <person name="Andreopoulos B."/>
            <person name="Baker S."/>
            <person name="Barry K."/>
            <person name="Bills G."/>
            <person name="Bluhm B."/>
            <person name="Cannon C."/>
            <person name="Castanera R."/>
            <person name="Culley D."/>
            <person name="Daum C."/>
            <person name="Ezra D."/>
            <person name="Gonzalez J."/>
            <person name="Henrissat B."/>
            <person name="Kuo A."/>
            <person name="Liang C."/>
            <person name="Lipzen A."/>
            <person name="Lutzoni F."/>
            <person name="Magnuson J."/>
            <person name="Mondo S."/>
            <person name="Nolan M."/>
            <person name="Ohm R."/>
            <person name="Pangilinan J."/>
            <person name="Park H.-J."/>
            <person name="Ramirez L."/>
            <person name="Alfaro M."/>
            <person name="Sun H."/>
            <person name="Tritt A."/>
            <person name="Yoshinaga Y."/>
            <person name="Zwiers L.-H."/>
            <person name="Turgeon B."/>
            <person name="Goodwin S."/>
            <person name="Spatafora J."/>
            <person name="Crous P."/>
            <person name="Grigoriev I."/>
        </authorList>
    </citation>
    <scope>NUCLEOTIDE SEQUENCE</scope>
    <source>
        <strain evidence="3">CBS 121167</strain>
    </source>
</reference>
<keyword evidence="1" id="KW-1133">Transmembrane helix</keyword>
<sequence>SIPRRIQRAALVVVAFVATIVLSWRWLLGPYWQEQSALSDAFSGEHKYGEYGLNARPAFSDMIQVKELDSALLPTTQSDKQRLVFVGDVHGCKAELVELLHQIEFLASTDHLILTGDMIAKGPDSPGVVDLARDLRASCVRGNHEDRVLLARRALVAAERDLHDNRVSMSQDEGEHAGGAADKDAARAFNDKQVAWLEQCPVMLRVGRLAGMGEVVVAHAGIVPGVSLSRQDPYLVMNMRSIDLETKVPSEGRDGTPWEKYWNFYQKRQPASARSTIVYGHDSKRGLNLREWSKGLDSGCVRGGALSALVVE</sequence>
<dbReference type="InterPro" id="IPR004843">
    <property type="entry name" value="Calcineurin-like_PHP"/>
</dbReference>
<keyword evidence="1" id="KW-0812">Transmembrane</keyword>
<feature type="non-terminal residue" evidence="3">
    <location>
        <position position="1"/>
    </location>
</feature>
<dbReference type="GeneID" id="54293405"/>
<dbReference type="GO" id="GO:0005737">
    <property type="term" value="C:cytoplasm"/>
    <property type="evidence" value="ECO:0007669"/>
    <property type="project" value="TreeGrafter"/>
</dbReference>
<dbReference type="PANTHER" id="PTHR42850:SF4">
    <property type="entry name" value="ZINC-DEPENDENT ENDOPOLYPHOSPHATASE"/>
    <property type="match status" value="1"/>
</dbReference>
<evidence type="ECO:0000313" key="3">
    <source>
        <dbReference type="EMBL" id="KAF2144324.1"/>
    </source>
</evidence>
<gene>
    <name evidence="3" type="ORF">K452DRAFT_194200</name>
</gene>
<dbReference type="InterPro" id="IPR029052">
    <property type="entry name" value="Metallo-depent_PP-like"/>
</dbReference>
<proteinExistence type="predicted"/>
<dbReference type="Pfam" id="PF00149">
    <property type="entry name" value="Metallophos"/>
    <property type="match status" value="1"/>
</dbReference>
<feature type="transmembrane region" description="Helical" evidence="1">
    <location>
        <begin position="9"/>
        <end position="27"/>
    </location>
</feature>
<dbReference type="PANTHER" id="PTHR42850">
    <property type="entry name" value="METALLOPHOSPHOESTERASE"/>
    <property type="match status" value="1"/>
</dbReference>
<dbReference type="OrthoDB" id="10267127at2759"/>